<evidence type="ECO:0000313" key="2">
    <source>
        <dbReference type="EMBL" id="MBC5997051.1"/>
    </source>
</evidence>
<protein>
    <submittedName>
        <fullName evidence="2">Uncharacterized protein</fullName>
    </submittedName>
</protein>
<sequence>MNINFTLIVIVMLFVILMSIQLTLNKIYVILREIRELMKLKKNKE</sequence>
<proteinExistence type="predicted"/>
<organism evidence="2 3">
    <name type="scientific">Romboutsia faecis</name>
    <dbReference type="NCBI Taxonomy" id="2764597"/>
    <lineage>
        <taxon>Bacteria</taxon>
        <taxon>Bacillati</taxon>
        <taxon>Bacillota</taxon>
        <taxon>Clostridia</taxon>
        <taxon>Peptostreptococcales</taxon>
        <taxon>Peptostreptococcaceae</taxon>
        <taxon>Romboutsia</taxon>
    </lineage>
</organism>
<dbReference type="Proteomes" id="UP000609849">
    <property type="component" value="Unassembled WGS sequence"/>
</dbReference>
<reference evidence="2 3" key="1">
    <citation type="submission" date="2020-08" db="EMBL/GenBank/DDBJ databases">
        <authorList>
            <person name="Liu C."/>
            <person name="Sun Q."/>
        </authorList>
    </citation>
    <scope>NUCLEOTIDE SEQUENCE [LARGE SCALE GENOMIC DNA]</scope>
    <source>
        <strain evidence="2 3">NSJ-18</strain>
    </source>
</reference>
<evidence type="ECO:0000256" key="1">
    <source>
        <dbReference type="SAM" id="Phobius"/>
    </source>
</evidence>
<dbReference type="EMBL" id="JACRWE010000004">
    <property type="protein sequence ID" value="MBC5997051.1"/>
    <property type="molecule type" value="Genomic_DNA"/>
</dbReference>
<keyword evidence="3" id="KW-1185">Reference proteome</keyword>
<keyword evidence="1" id="KW-0472">Membrane</keyword>
<feature type="transmembrane region" description="Helical" evidence="1">
    <location>
        <begin position="6"/>
        <end position="31"/>
    </location>
</feature>
<dbReference type="RefSeq" id="WP_172976738.1">
    <property type="nucleotide sequence ID" value="NZ_JACRWE010000004.1"/>
</dbReference>
<gene>
    <name evidence="2" type="ORF">H8923_09780</name>
</gene>
<keyword evidence="1" id="KW-1133">Transmembrane helix</keyword>
<name>A0ABR7JQ60_9FIRM</name>
<accession>A0ABR7JQ60</accession>
<evidence type="ECO:0000313" key="3">
    <source>
        <dbReference type="Proteomes" id="UP000609849"/>
    </source>
</evidence>
<comment type="caution">
    <text evidence="2">The sequence shown here is derived from an EMBL/GenBank/DDBJ whole genome shotgun (WGS) entry which is preliminary data.</text>
</comment>
<keyword evidence="1" id="KW-0812">Transmembrane</keyword>